<dbReference type="CDD" id="cd00995">
    <property type="entry name" value="PBP2_NikA_DppA_OppA_like"/>
    <property type="match status" value="1"/>
</dbReference>
<dbReference type="PROSITE" id="PS51318">
    <property type="entry name" value="TAT"/>
    <property type="match status" value="1"/>
</dbReference>
<dbReference type="STRING" id="1612624.ADU59_02475"/>
<dbReference type="Pfam" id="PF00496">
    <property type="entry name" value="SBP_bac_5"/>
    <property type="match status" value="1"/>
</dbReference>
<sequence length="550" mass="59765">MSNQNNVSGSSQPQMTRRNALKLGLGTSVALGLFGLNARIVMAEEGQVLKVANPAFNQDWSPLRGGGVPYRWNSAWWASPMYFDSKGELHPYVFTSWEHDADNKTWTFKIDPKAVFSDGSKITAEDVKGSWNVSAMPNTKNQRADQVLSKVAGYADVSAGKAKEISGIATPDEGTVVVTLSEADPIFFMRLGNHIAPITKASQSRGEDGEEVADWYTPASNAVYSGPFKLTSIDLDAGKLVFEPNENFFGPKPKLARIEIDSIEDNVTATSLLKSGEYNAHTELVTSTIVQDLGTSFAEGPLIPTSQHFWFNAARAPMDDPKVRQALIMAVDREGLMKASFPDGPHKKTDQVINSVPGADKSGFEPYPYDPEGAKKLLAESSYGGPERLPKLLFVGVSGPAIEAAAQFIAEQWRQNLGITAVDMKPQQDAYAGPDQNAVQIFRDDVGTRVPDAVSYLAGSIASTSSNAQNKLGGYKNDKVDSLLAEAATKAADDPQRVALALEAQKAFREDWSFIPWYAQAMSRWATDKVSGMDKNLDWQVVAPWDISVA</sequence>
<dbReference type="OrthoDB" id="8279104at2"/>
<dbReference type="Gene3D" id="3.40.190.10">
    <property type="entry name" value="Periplasmic binding protein-like II"/>
    <property type="match status" value="1"/>
</dbReference>
<evidence type="ECO:0000259" key="6">
    <source>
        <dbReference type="Pfam" id="PF00496"/>
    </source>
</evidence>
<gene>
    <name evidence="7" type="ORF">ADU59_02475</name>
</gene>
<dbReference type="SUPFAM" id="SSF53850">
    <property type="entry name" value="Periplasmic binding protein-like II"/>
    <property type="match status" value="1"/>
</dbReference>
<dbReference type="Gene3D" id="3.10.105.10">
    <property type="entry name" value="Dipeptide-binding Protein, Domain 3"/>
    <property type="match status" value="1"/>
</dbReference>
<evidence type="ECO:0000256" key="3">
    <source>
        <dbReference type="ARBA" id="ARBA00022448"/>
    </source>
</evidence>
<reference evidence="7 8" key="1">
    <citation type="journal article" date="2016" name="Syst. Appl. Microbiol.">
        <title>Pararhizobium polonicum sp. nov. isolated from tumors on stone fruit rootstocks.</title>
        <authorList>
            <person name="Pulawska J."/>
            <person name="Kuzmanovic N."/>
            <person name="Willems A."/>
            <person name="Pothier J.F."/>
        </authorList>
    </citation>
    <scope>NUCLEOTIDE SEQUENCE [LARGE SCALE GENOMIC DNA]</scope>
    <source>
        <strain evidence="7 8">F5.1</strain>
    </source>
</reference>
<dbReference type="PIRSF" id="PIRSF002741">
    <property type="entry name" value="MppA"/>
    <property type="match status" value="1"/>
</dbReference>
<evidence type="ECO:0000313" key="7">
    <source>
        <dbReference type="EMBL" id="OBZ96637.1"/>
    </source>
</evidence>
<proteinExistence type="inferred from homology"/>
<organism evidence="7 8">
    <name type="scientific">Pararhizobium polonicum</name>
    <dbReference type="NCBI Taxonomy" id="1612624"/>
    <lineage>
        <taxon>Bacteria</taxon>
        <taxon>Pseudomonadati</taxon>
        <taxon>Pseudomonadota</taxon>
        <taxon>Alphaproteobacteria</taxon>
        <taxon>Hyphomicrobiales</taxon>
        <taxon>Rhizobiaceae</taxon>
        <taxon>Rhizobium/Agrobacterium group</taxon>
        <taxon>Pararhizobium</taxon>
    </lineage>
</organism>
<dbReference type="PANTHER" id="PTHR30290:SF10">
    <property type="entry name" value="PERIPLASMIC OLIGOPEPTIDE-BINDING PROTEIN-RELATED"/>
    <property type="match status" value="1"/>
</dbReference>
<dbReference type="GO" id="GO:0015833">
    <property type="term" value="P:peptide transport"/>
    <property type="evidence" value="ECO:0007669"/>
    <property type="project" value="TreeGrafter"/>
</dbReference>
<dbReference type="InterPro" id="IPR039424">
    <property type="entry name" value="SBP_5"/>
</dbReference>
<dbReference type="EMBL" id="LGLV01000004">
    <property type="protein sequence ID" value="OBZ96637.1"/>
    <property type="molecule type" value="Genomic_DNA"/>
</dbReference>
<dbReference type="GO" id="GO:0030288">
    <property type="term" value="C:outer membrane-bounded periplasmic space"/>
    <property type="evidence" value="ECO:0007669"/>
    <property type="project" value="UniProtKB-ARBA"/>
</dbReference>
<dbReference type="InterPro" id="IPR000914">
    <property type="entry name" value="SBP_5_dom"/>
</dbReference>
<evidence type="ECO:0000256" key="1">
    <source>
        <dbReference type="ARBA" id="ARBA00004418"/>
    </source>
</evidence>
<comment type="caution">
    <text evidence="7">The sequence shown here is derived from an EMBL/GenBank/DDBJ whole genome shotgun (WGS) entry which is preliminary data.</text>
</comment>
<feature type="domain" description="Solute-binding protein family 5" evidence="6">
    <location>
        <begin position="88"/>
        <end position="464"/>
    </location>
</feature>
<evidence type="ECO:0000256" key="2">
    <source>
        <dbReference type="ARBA" id="ARBA00005695"/>
    </source>
</evidence>
<comment type="similarity">
    <text evidence="2">Belongs to the bacterial solute-binding protein 5 family.</text>
</comment>
<keyword evidence="8" id="KW-1185">Reference proteome</keyword>
<evidence type="ECO:0000256" key="5">
    <source>
        <dbReference type="SAM" id="MobiDB-lite"/>
    </source>
</evidence>
<dbReference type="AlphaFoldDB" id="A0A1C7P636"/>
<dbReference type="PANTHER" id="PTHR30290">
    <property type="entry name" value="PERIPLASMIC BINDING COMPONENT OF ABC TRANSPORTER"/>
    <property type="match status" value="1"/>
</dbReference>
<protein>
    <submittedName>
        <fullName evidence="7">Peptide ABC transporter</fullName>
    </submittedName>
</protein>
<evidence type="ECO:0000313" key="8">
    <source>
        <dbReference type="Proteomes" id="UP000093111"/>
    </source>
</evidence>
<comment type="subcellular location">
    <subcellularLocation>
        <location evidence="1">Periplasm</location>
    </subcellularLocation>
</comment>
<dbReference type="InterPro" id="IPR030678">
    <property type="entry name" value="Peptide/Ni-bd"/>
</dbReference>
<dbReference type="GO" id="GO:1904680">
    <property type="term" value="F:peptide transmembrane transporter activity"/>
    <property type="evidence" value="ECO:0007669"/>
    <property type="project" value="TreeGrafter"/>
</dbReference>
<keyword evidence="4" id="KW-0732">Signal</keyword>
<name>A0A1C7P636_9HYPH</name>
<accession>A0A1C7P636</accession>
<dbReference type="PATRIC" id="fig|1612624.7.peg.512"/>
<dbReference type="Gene3D" id="3.90.76.10">
    <property type="entry name" value="Dipeptide-binding Protein, Domain 1"/>
    <property type="match status" value="1"/>
</dbReference>
<dbReference type="GO" id="GO:0043190">
    <property type="term" value="C:ATP-binding cassette (ABC) transporter complex"/>
    <property type="evidence" value="ECO:0007669"/>
    <property type="project" value="InterPro"/>
</dbReference>
<dbReference type="InterPro" id="IPR006311">
    <property type="entry name" value="TAT_signal"/>
</dbReference>
<dbReference type="Proteomes" id="UP000093111">
    <property type="component" value="Unassembled WGS sequence"/>
</dbReference>
<feature type="region of interest" description="Disordered" evidence="5">
    <location>
        <begin position="339"/>
        <end position="366"/>
    </location>
</feature>
<dbReference type="RefSeq" id="WP_068951348.1">
    <property type="nucleotide sequence ID" value="NZ_LGLV01000004.1"/>
</dbReference>
<evidence type="ECO:0000256" key="4">
    <source>
        <dbReference type="ARBA" id="ARBA00022729"/>
    </source>
</evidence>
<keyword evidence="3" id="KW-0813">Transport</keyword>